<protein>
    <submittedName>
        <fullName evidence="1">Uncharacterized protein</fullName>
    </submittedName>
</protein>
<dbReference type="AlphaFoldDB" id="A0A8S9JZD5"/>
<comment type="caution">
    <text evidence="1">The sequence shown here is derived from an EMBL/GenBank/DDBJ whole genome shotgun (WGS) entry which is preliminary data.</text>
</comment>
<reference evidence="1" key="1">
    <citation type="submission" date="2019-12" db="EMBL/GenBank/DDBJ databases">
        <title>Genome sequencing and annotation of Brassica cretica.</title>
        <authorList>
            <person name="Studholme D.J."/>
            <person name="Sarris P.F."/>
        </authorList>
    </citation>
    <scope>NUCLEOTIDE SEQUENCE</scope>
    <source>
        <strain evidence="1">PFS-102/07</strain>
        <tissue evidence="1">Leaf</tissue>
    </source>
</reference>
<organism evidence="1">
    <name type="scientific">Brassica cretica</name>
    <name type="common">Mustard</name>
    <dbReference type="NCBI Taxonomy" id="69181"/>
    <lineage>
        <taxon>Eukaryota</taxon>
        <taxon>Viridiplantae</taxon>
        <taxon>Streptophyta</taxon>
        <taxon>Embryophyta</taxon>
        <taxon>Tracheophyta</taxon>
        <taxon>Spermatophyta</taxon>
        <taxon>Magnoliopsida</taxon>
        <taxon>eudicotyledons</taxon>
        <taxon>Gunneridae</taxon>
        <taxon>Pentapetalae</taxon>
        <taxon>rosids</taxon>
        <taxon>malvids</taxon>
        <taxon>Brassicales</taxon>
        <taxon>Brassicaceae</taxon>
        <taxon>Brassiceae</taxon>
        <taxon>Brassica</taxon>
    </lineage>
</organism>
<accession>A0A8S9JZD5</accession>
<evidence type="ECO:0000313" key="1">
    <source>
        <dbReference type="EMBL" id="KAF2586723.1"/>
    </source>
</evidence>
<gene>
    <name evidence="1" type="ORF">F2Q70_00036708</name>
</gene>
<dbReference type="EMBL" id="QGKY02000246">
    <property type="protein sequence ID" value="KAF2586723.1"/>
    <property type="molecule type" value="Genomic_DNA"/>
</dbReference>
<proteinExistence type="predicted"/>
<sequence length="100" mass="11538">MDLYESFTDLTNNSRRNISKAEIRIRHITTVNFPQAYPKAVNITSSVVWLTIKNLTSQSHNQFQENPKEKEDVMFLSVLYYTSGAMYPRVPVSPVMSFGF</sequence>
<name>A0A8S9JZD5_BRACR</name>